<dbReference type="AlphaFoldDB" id="A0A392MR12"/>
<gene>
    <name evidence="1" type="ORF">A2U01_0009605</name>
</gene>
<comment type="caution">
    <text evidence="1">The sequence shown here is derived from an EMBL/GenBank/DDBJ whole genome shotgun (WGS) entry which is preliminary data.</text>
</comment>
<dbReference type="Proteomes" id="UP000265520">
    <property type="component" value="Unassembled WGS sequence"/>
</dbReference>
<keyword evidence="2" id="KW-1185">Reference proteome</keyword>
<evidence type="ECO:0000313" key="1">
    <source>
        <dbReference type="EMBL" id="MCH88714.1"/>
    </source>
</evidence>
<evidence type="ECO:0000313" key="2">
    <source>
        <dbReference type="Proteomes" id="UP000265520"/>
    </source>
</evidence>
<organism evidence="1 2">
    <name type="scientific">Trifolium medium</name>
    <dbReference type="NCBI Taxonomy" id="97028"/>
    <lineage>
        <taxon>Eukaryota</taxon>
        <taxon>Viridiplantae</taxon>
        <taxon>Streptophyta</taxon>
        <taxon>Embryophyta</taxon>
        <taxon>Tracheophyta</taxon>
        <taxon>Spermatophyta</taxon>
        <taxon>Magnoliopsida</taxon>
        <taxon>eudicotyledons</taxon>
        <taxon>Gunneridae</taxon>
        <taxon>Pentapetalae</taxon>
        <taxon>rosids</taxon>
        <taxon>fabids</taxon>
        <taxon>Fabales</taxon>
        <taxon>Fabaceae</taxon>
        <taxon>Papilionoideae</taxon>
        <taxon>50 kb inversion clade</taxon>
        <taxon>NPAAA clade</taxon>
        <taxon>Hologalegina</taxon>
        <taxon>IRL clade</taxon>
        <taxon>Trifolieae</taxon>
        <taxon>Trifolium</taxon>
    </lineage>
</organism>
<protein>
    <submittedName>
        <fullName evidence="1">Uncharacterized protein</fullName>
    </submittedName>
</protein>
<dbReference type="EMBL" id="LXQA010014692">
    <property type="protein sequence ID" value="MCH88714.1"/>
    <property type="molecule type" value="Genomic_DNA"/>
</dbReference>
<name>A0A392MR12_9FABA</name>
<reference evidence="1 2" key="1">
    <citation type="journal article" date="2018" name="Front. Plant Sci.">
        <title>Red Clover (Trifolium pratense) and Zigzag Clover (T. medium) - A Picture of Genomic Similarities and Differences.</title>
        <authorList>
            <person name="Dluhosova J."/>
            <person name="Istvanek J."/>
            <person name="Nedelnik J."/>
            <person name="Repkova J."/>
        </authorList>
    </citation>
    <scope>NUCLEOTIDE SEQUENCE [LARGE SCALE GENOMIC DNA]</scope>
    <source>
        <strain evidence="2">cv. 10/8</strain>
        <tissue evidence="1">Leaf</tissue>
    </source>
</reference>
<sequence length="96" mass="9551">MGGAMIGLAIRTTPTIVSDVESGSSWWSKFQIDLCSSDVLPMTCVGADVEVLCGLGGVVVDVVGGEEEVVVGCWCYGGEGLSCCCGGVGLAAACVG</sequence>
<proteinExistence type="predicted"/>
<accession>A0A392MR12</accession>